<evidence type="ECO:0000313" key="2">
    <source>
        <dbReference type="Proteomes" id="UP000191408"/>
    </source>
</evidence>
<dbReference type="EMBL" id="MDYM01000020">
    <property type="protein sequence ID" value="OQD60840.1"/>
    <property type="molecule type" value="Genomic_DNA"/>
</dbReference>
<protein>
    <submittedName>
        <fullName evidence="1">Uncharacterized protein</fullName>
    </submittedName>
</protein>
<organism evidence="1 2">
    <name type="scientific">Penicillium polonicum</name>
    <dbReference type="NCBI Taxonomy" id="60169"/>
    <lineage>
        <taxon>Eukaryota</taxon>
        <taxon>Fungi</taxon>
        <taxon>Dikarya</taxon>
        <taxon>Ascomycota</taxon>
        <taxon>Pezizomycotina</taxon>
        <taxon>Eurotiomycetes</taxon>
        <taxon>Eurotiomycetidae</taxon>
        <taxon>Eurotiales</taxon>
        <taxon>Aspergillaceae</taxon>
        <taxon>Penicillium</taxon>
    </lineage>
</organism>
<dbReference type="Proteomes" id="UP000191408">
    <property type="component" value="Unassembled WGS sequence"/>
</dbReference>
<dbReference type="OrthoDB" id="3508621at2759"/>
<accession>A0A1V6N7Z9</accession>
<sequence>MSNKNLKEKEAPETPREWGTQVKAHPLEETTIHSTALASASKFEFEQFLLLRVLWKAHHPVEVLPVAGMKGWVAQAAERLAQYKSWATYCESFGSHEDLPEGTFAIAQYYHMVYGKAEGLPYYPISFVSPTSTYSPSSLTLLFDVPLALQHHLSVVTSHDDPTSLAVLCVDNTVSDEA</sequence>
<dbReference type="STRING" id="60169.A0A1V6N7Z9"/>
<gene>
    <name evidence="1" type="ORF">PENPOL_c020G08766</name>
</gene>
<reference evidence="2" key="1">
    <citation type="journal article" date="2017" name="Nat. Microbiol.">
        <title>Global analysis of biosynthetic gene clusters reveals vast potential of secondary metabolite production in Penicillium species.</title>
        <authorList>
            <person name="Nielsen J.C."/>
            <person name="Grijseels S."/>
            <person name="Prigent S."/>
            <person name="Ji B."/>
            <person name="Dainat J."/>
            <person name="Nielsen K.F."/>
            <person name="Frisvad J.C."/>
            <person name="Workman M."/>
            <person name="Nielsen J."/>
        </authorList>
    </citation>
    <scope>NUCLEOTIDE SEQUENCE [LARGE SCALE GENOMIC DNA]</scope>
    <source>
        <strain evidence="2">IBT 4502</strain>
    </source>
</reference>
<comment type="caution">
    <text evidence="1">The sequence shown here is derived from an EMBL/GenBank/DDBJ whole genome shotgun (WGS) entry which is preliminary data.</text>
</comment>
<dbReference type="AlphaFoldDB" id="A0A1V6N7Z9"/>
<keyword evidence="2" id="KW-1185">Reference proteome</keyword>
<proteinExistence type="predicted"/>
<evidence type="ECO:0000313" key="1">
    <source>
        <dbReference type="EMBL" id="OQD60840.1"/>
    </source>
</evidence>
<name>A0A1V6N7Z9_PENPO</name>